<name>A0ABV2CLH8_9RHOO</name>
<evidence type="ECO:0000256" key="4">
    <source>
        <dbReference type="ARBA" id="ARBA00022967"/>
    </source>
</evidence>
<keyword evidence="6 8" id="KW-1133">Transmembrane helix</keyword>
<keyword evidence="2 8" id="KW-0813">Transport</keyword>
<feature type="transmembrane region" description="Helical" evidence="8">
    <location>
        <begin position="52"/>
        <end position="72"/>
    </location>
</feature>
<dbReference type="EC" id="7.-.-.-" evidence="8"/>
<feature type="transmembrane region" description="Helical" evidence="8">
    <location>
        <begin position="84"/>
        <end position="104"/>
    </location>
</feature>
<dbReference type="Pfam" id="PF02508">
    <property type="entry name" value="Rnf-Nqr"/>
    <property type="match status" value="1"/>
</dbReference>
<keyword evidence="3 8" id="KW-0812">Transmembrane</keyword>
<reference evidence="9 10" key="1">
    <citation type="submission" date="2024-07" db="EMBL/GenBank/DDBJ databases">
        <title>Uliginosibacterium paludis KCTC:42655.</title>
        <authorList>
            <person name="Kim M.K."/>
        </authorList>
    </citation>
    <scope>NUCLEOTIDE SEQUENCE [LARGE SCALE GENOMIC DNA]</scope>
    <source>
        <strain evidence="9 10">KCTC 42655</strain>
    </source>
</reference>
<sequence length="240" mass="25058">MSDEAVASAEAVSGPKSSTVIRDGLWDNNVVLGQMLGMCPVMAVTSSATNGLGMGLATMAVLIVSNALIASLRNWVSDTVRIPIFIALIAGLVTLVDICLNAWLHELYKVLGIYIALIVVNCAVLGRAEAFASRNTVALSALDGLMMGLGFTAALVVMGGIREVLGAGTLFANAHVLLGAHFAFLELKLLPESANTLFMILPPGGFLTLGMLIAGRRRIEAWRERVAAESAGCVPGAHAQ</sequence>
<evidence type="ECO:0000313" key="10">
    <source>
        <dbReference type="Proteomes" id="UP001548590"/>
    </source>
</evidence>
<dbReference type="RefSeq" id="WP_345927146.1">
    <property type="nucleotide sequence ID" value="NZ_JBDIVF010000003.1"/>
</dbReference>
<dbReference type="NCBIfam" id="NF009070">
    <property type="entry name" value="PRK12405.1"/>
    <property type="match status" value="1"/>
</dbReference>
<keyword evidence="10" id="KW-1185">Reference proteome</keyword>
<feature type="transmembrane region" description="Helical" evidence="8">
    <location>
        <begin position="137"/>
        <end position="157"/>
    </location>
</feature>
<proteinExistence type="inferred from homology"/>
<feature type="transmembrane region" description="Helical" evidence="8">
    <location>
        <begin position="111"/>
        <end position="131"/>
    </location>
</feature>
<keyword evidence="8" id="KW-0997">Cell inner membrane</keyword>
<comment type="caution">
    <text evidence="9">The sequence shown here is derived from an EMBL/GenBank/DDBJ whole genome shotgun (WGS) entry which is preliminary data.</text>
</comment>
<evidence type="ECO:0000256" key="5">
    <source>
        <dbReference type="ARBA" id="ARBA00022982"/>
    </source>
</evidence>
<feature type="transmembrane region" description="Helical" evidence="8">
    <location>
        <begin position="164"/>
        <end position="184"/>
    </location>
</feature>
<accession>A0ABV2CLH8</accession>
<dbReference type="InterPro" id="IPR003667">
    <property type="entry name" value="NqrDE/RnfAE"/>
</dbReference>
<keyword evidence="4 8" id="KW-1278">Translocase</keyword>
<keyword evidence="8" id="KW-1003">Cell membrane</keyword>
<dbReference type="NCBIfam" id="TIGR01948">
    <property type="entry name" value="rnfE"/>
    <property type="match status" value="1"/>
</dbReference>
<evidence type="ECO:0000313" key="9">
    <source>
        <dbReference type="EMBL" id="MET1488750.1"/>
    </source>
</evidence>
<organism evidence="9 10">
    <name type="scientific">Uliginosibacterium paludis</name>
    <dbReference type="NCBI Taxonomy" id="1615952"/>
    <lineage>
        <taxon>Bacteria</taxon>
        <taxon>Pseudomonadati</taxon>
        <taxon>Pseudomonadota</taxon>
        <taxon>Betaproteobacteria</taxon>
        <taxon>Rhodocyclales</taxon>
        <taxon>Zoogloeaceae</taxon>
        <taxon>Uliginosibacterium</taxon>
    </lineage>
</organism>
<comment type="subcellular location">
    <subcellularLocation>
        <location evidence="8">Cell inner membrane</location>
        <topology evidence="8">Multi-pass membrane protein</topology>
    </subcellularLocation>
    <subcellularLocation>
        <location evidence="1">Endomembrane system</location>
        <topology evidence="1">Multi-pass membrane protein</topology>
    </subcellularLocation>
</comment>
<comment type="similarity">
    <text evidence="8">Belongs to the NqrDE/RnfAE family.</text>
</comment>
<evidence type="ECO:0000256" key="8">
    <source>
        <dbReference type="HAMAP-Rule" id="MF_00478"/>
    </source>
</evidence>
<evidence type="ECO:0000256" key="3">
    <source>
        <dbReference type="ARBA" id="ARBA00022692"/>
    </source>
</evidence>
<dbReference type="PANTHER" id="PTHR30586">
    <property type="entry name" value="ELECTRON TRANSPORT COMPLEX PROTEIN RNFE"/>
    <property type="match status" value="1"/>
</dbReference>
<dbReference type="Proteomes" id="UP001548590">
    <property type="component" value="Unassembled WGS sequence"/>
</dbReference>
<gene>
    <name evidence="8" type="primary">rnfE</name>
    <name evidence="9" type="ORF">ABVT11_02840</name>
</gene>
<feature type="transmembrane region" description="Helical" evidence="8">
    <location>
        <begin position="196"/>
        <end position="215"/>
    </location>
</feature>
<keyword evidence="5 8" id="KW-0249">Electron transport</keyword>
<protein>
    <recommendedName>
        <fullName evidence="8">Ion-translocating oxidoreductase complex subunit E</fullName>
        <ecNumber evidence="8">7.-.-.-</ecNumber>
    </recommendedName>
    <alternativeName>
        <fullName evidence="8">Rnf electron transport complex subunit E</fullName>
    </alternativeName>
</protein>
<evidence type="ECO:0000256" key="7">
    <source>
        <dbReference type="ARBA" id="ARBA00023136"/>
    </source>
</evidence>
<dbReference type="PIRSF" id="PIRSF006102">
    <property type="entry name" value="NQR_DE"/>
    <property type="match status" value="1"/>
</dbReference>
<dbReference type="PANTHER" id="PTHR30586:SF0">
    <property type="entry name" value="ION-TRANSLOCATING OXIDOREDUCTASE COMPLEX SUBUNIT E"/>
    <property type="match status" value="1"/>
</dbReference>
<evidence type="ECO:0000256" key="1">
    <source>
        <dbReference type="ARBA" id="ARBA00004127"/>
    </source>
</evidence>
<comment type="function">
    <text evidence="8">Part of a membrane-bound complex that couples electron transfer with translocation of ions across the membrane.</text>
</comment>
<dbReference type="HAMAP" id="MF_00478">
    <property type="entry name" value="RsxE_RnfE"/>
    <property type="match status" value="1"/>
</dbReference>
<keyword evidence="7 8" id="KW-0472">Membrane</keyword>
<evidence type="ECO:0000256" key="6">
    <source>
        <dbReference type="ARBA" id="ARBA00022989"/>
    </source>
</evidence>
<dbReference type="EMBL" id="JBEWLZ010000001">
    <property type="protein sequence ID" value="MET1488750.1"/>
    <property type="molecule type" value="Genomic_DNA"/>
</dbReference>
<evidence type="ECO:0000256" key="2">
    <source>
        <dbReference type="ARBA" id="ARBA00022448"/>
    </source>
</evidence>
<comment type="subunit">
    <text evidence="8">The complex is composed of six subunits: RnfA, RnfB, RnfC, RnfD, RnfE and RnfG.</text>
</comment>
<dbReference type="InterPro" id="IPR010968">
    <property type="entry name" value="RnfE"/>
</dbReference>